<feature type="binding site" description="axial binding residue" evidence="7">
    <location>
        <position position="448"/>
    </location>
    <ligand>
        <name>heme</name>
        <dbReference type="ChEBI" id="CHEBI:30413"/>
    </ligand>
    <ligandPart>
        <name>Fe</name>
        <dbReference type="ChEBI" id="CHEBI:18248"/>
    </ligandPart>
</feature>
<organism evidence="8 9">
    <name type="scientific">Aspergillus candidus</name>
    <dbReference type="NCBI Taxonomy" id="41067"/>
    <lineage>
        <taxon>Eukaryota</taxon>
        <taxon>Fungi</taxon>
        <taxon>Dikarya</taxon>
        <taxon>Ascomycota</taxon>
        <taxon>Pezizomycotina</taxon>
        <taxon>Eurotiomycetes</taxon>
        <taxon>Eurotiomycetidae</taxon>
        <taxon>Eurotiales</taxon>
        <taxon>Aspergillaceae</taxon>
        <taxon>Aspergillus</taxon>
        <taxon>Aspergillus subgen. Circumdati</taxon>
    </lineage>
</organism>
<dbReference type="GO" id="GO:0019748">
    <property type="term" value="P:secondary metabolic process"/>
    <property type="evidence" value="ECO:0007669"/>
    <property type="project" value="UniProtKB-ARBA"/>
</dbReference>
<evidence type="ECO:0000256" key="5">
    <source>
        <dbReference type="ARBA" id="ARBA00023004"/>
    </source>
</evidence>
<dbReference type="AlphaFoldDB" id="A0A2I2FKE1"/>
<dbReference type="CDD" id="cd11041">
    <property type="entry name" value="CYP503A1-like"/>
    <property type="match status" value="1"/>
</dbReference>
<dbReference type="GO" id="GO:0005506">
    <property type="term" value="F:iron ion binding"/>
    <property type="evidence" value="ECO:0007669"/>
    <property type="project" value="InterPro"/>
</dbReference>
<evidence type="ECO:0000256" key="3">
    <source>
        <dbReference type="ARBA" id="ARBA00022723"/>
    </source>
</evidence>
<sequence>MDSFIQSISRPEAGWLCLGVLVLGYCMLPRPTYRTKVAVPTVKFGAPWLPSLLSRLEFNSNAVKVIYGGYRQYKSRAYKILKPDGDLVVLSTRYAEELRQLPSSSLNALEATFTDHVGDYTTILTDSYLHTETIQKRLTPAIGRLIPRIISELDHAFDVELPPCEGEFVAINPYEIFLRLIARVSSQVFIGDELCRDEKWLQASIDYTKDIFMTIALLRPVPGFLQPFVGRLLPCSRRLDRQLAYVKKELLGPVIEWRRQREASAGEGYEKPDDFLQWMMDLAKDDNEGHPHNIAHRLLGITSMAVVHTSAMTLTHAMYDLIVMPEWQDPLRDEIRTANPNWRETTQAEVLALRGMDSFLKESQRHNPPGELSFHRVVKHDLSLTDGLFLPKGTHICMASGPISHDPQIVADPETFDAFRYAKEKKATSSLVSTGPTHMHFGLGRYACPGRFFATHVMKVILSRFLVEYEFRFEAGQKGRPQNVVIGDKIIPNLTTPILIKKRAGGF</sequence>
<proteinExistence type="inferred from homology"/>
<dbReference type="RefSeq" id="XP_024675086.1">
    <property type="nucleotide sequence ID" value="XM_024818031.1"/>
</dbReference>
<evidence type="ECO:0000256" key="7">
    <source>
        <dbReference type="PIRSR" id="PIRSR602403-1"/>
    </source>
</evidence>
<evidence type="ECO:0000313" key="8">
    <source>
        <dbReference type="EMBL" id="PLB41074.1"/>
    </source>
</evidence>
<dbReference type="PRINTS" id="PR00465">
    <property type="entry name" value="EP450IV"/>
</dbReference>
<dbReference type="PANTHER" id="PTHR46206">
    <property type="entry name" value="CYTOCHROME P450"/>
    <property type="match status" value="1"/>
</dbReference>
<dbReference type="InterPro" id="IPR002403">
    <property type="entry name" value="Cyt_P450_E_grp-IV"/>
</dbReference>
<keyword evidence="6" id="KW-0503">Monooxygenase</keyword>
<name>A0A2I2FKE1_ASPCN</name>
<dbReference type="InterPro" id="IPR036396">
    <property type="entry name" value="Cyt_P450_sf"/>
</dbReference>
<dbReference type="Proteomes" id="UP000234585">
    <property type="component" value="Unassembled WGS sequence"/>
</dbReference>
<dbReference type="PANTHER" id="PTHR46206:SF7">
    <property type="entry name" value="P450, PUTATIVE (EUROFUNG)-RELATED"/>
    <property type="match status" value="1"/>
</dbReference>
<dbReference type="Pfam" id="PF00067">
    <property type="entry name" value="p450"/>
    <property type="match status" value="1"/>
</dbReference>
<keyword evidence="3 7" id="KW-0479">Metal-binding</keyword>
<evidence type="ECO:0000256" key="6">
    <source>
        <dbReference type="ARBA" id="ARBA00023033"/>
    </source>
</evidence>
<comment type="cofactor">
    <cofactor evidence="1 7">
        <name>heme</name>
        <dbReference type="ChEBI" id="CHEBI:30413"/>
    </cofactor>
</comment>
<evidence type="ECO:0000256" key="2">
    <source>
        <dbReference type="ARBA" id="ARBA00010617"/>
    </source>
</evidence>
<dbReference type="GO" id="GO:0004497">
    <property type="term" value="F:monooxygenase activity"/>
    <property type="evidence" value="ECO:0007669"/>
    <property type="project" value="UniProtKB-KW"/>
</dbReference>
<evidence type="ECO:0000313" key="9">
    <source>
        <dbReference type="Proteomes" id="UP000234585"/>
    </source>
</evidence>
<keyword evidence="5 7" id="KW-0408">Iron</keyword>
<dbReference type="EMBL" id="KZ559122">
    <property type="protein sequence ID" value="PLB41074.1"/>
    <property type="molecule type" value="Genomic_DNA"/>
</dbReference>
<evidence type="ECO:0000256" key="4">
    <source>
        <dbReference type="ARBA" id="ARBA00023002"/>
    </source>
</evidence>
<gene>
    <name evidence="8" type="ORF">BDW47DRAFT_134192</name>
</gene>
<dbReference type="SUPFAM" id="SSF48264">
    <property type="entry name" value="Cytochrome P450"/>
    <property type="match status" value="1"/>
</dbReference>
<keyword evidence="7" id="KW-0349">Heme</keyword>
<dbReference type="OrthoDB" id="1844152at2759"/>
<accession>A0A2I2FKE1</accession>
<dbReference type="GO" id="GO:0020037">
    <property type="term" value="F:heme binding"/>
    <property type="evidence" value="ECO:0007669"/>
    <property type="project" value="InterPro"/>
</dbReference>
<keyword evidence="4" id="KW-0560">Oxidoreductase</keyword>
<keyword evidence="9" id="KW-1185">Reference proteome</keyword>
<dbReference type="InterPro" id="IPR001128">
    <property type="entry name" value="Cyt_P450"/>
</dbReference>
<dbReference type="Gene3D" id="1.10.630.10">
    <property type="entry name" value="Cytochrome P450"/>
    <property type="match status" value="1"/>
</dbReference>
<dbReference type="GO" id="GO:0016705">
    <property type="term" value="F:oxidoreductase activity, acting on paired donors, with incorporation or reduction of molecular oxygen"/>
    <property type="evidence" value="ECO:0007669"/>
    <property type="project" value="InterPro"/>
</dbReference>
<reference evidence="8 9" key="1">
    <citation type="submission" date="2017-12" db="EMBL/GenBank/DDBJ databases">
        <authorList>
            <consortium name="DOE Joint Genome Institute"/>
            <person name="Haridas S."/>
            <person name="Kjaerbolling I."/>
            <person name="Vesth T.C."/>
            <person name="Frisvad J.C."/>
            <person name="Nybo J.L."/>
            <person name="Theobald S."/>
            <person name="Kuo A."/>
            <person name="Bowyer P."/>
            <person name="Matsuda Y."/>
            <person name="Mondo S."/>
            <person name="Lyhne E.K."/>
            <person name="Kogle M.E."/>
            <person name="Clum A."/>
            <person name="Lipzen A."/>
            <person name="Salamov A."/>
            <person name="Ngan C.Y."/>
            <person name="Daum C."/>
            <person name="Chiniquy J."/>
            <person name="Barry K."/>
            <person name="LaButti K."/>
            <person name="Simmons B.A."/>
            <person name="Magnuson J.K."/>
            <person name="Mortensen U.H."/>
            <person name="Larsen T.O."/>
            <person name="Grigoriev I.V."/>
            <person name="Baker S.E."/>
            <person name="Andersen M.R."/>
            <person name="Nordberg H.P."/>
            <person name="Cantor M.N."/>
            <person name="Hua S.X."/>
        </authorList>
    </citation>
    <scope>NUCLEOTIDE SEQUENCE [LARGE SCALE GENOMIC DNA]</scope>
    <source>
        <strain evidence="8 9">CBS 102.13</strain>
    </source>
</reference>
<comment type="similarity">
    <text evidence="2">Belongs to the cytochrome P450 family.</text>
</comment>
<dbReference type="GeneID" id="36525191"/>
<protein>
    <submittedName>
        <fullName evidence="8">Cytochrome P450</fullName>
    </submittedName>
</protein>
<dbReference type="STRING" id="41067.A0A2I2FKE1"/>
<evidence type="ECO:0000256" key="1">
    <source>
        <dbReference type="ARBA" id="ARBA00001971"/>
    </source>
</evidence>